<name>A0ABM4C875_HYDVU</name>
<proteinExistence type="predicted"/>
<feature type="region of interest" description="Disordered" evidence="1">
    <location>
        <begin position="102"/>
        <end position="121"/>
    </location>
</feature>
<feature type="compositionally biased region" description="Low complexity" evidence="1">
    <location>
        <begin position="66"/>
        <end position="87"/>
    </location>
</feature>
<evidence type="ECO:0000313" key="2">
    <source>
        <dbReference type="Proteomes" id="UP001652625"/>
    </source>
</evidence>
<protein>
    <submittedName>
        <fullName evidence="3">Cytoskeleton-associated protein 5-A-like isoform X2</fullName>
    </submittedName>
</protein>
<gene>
    <name evidence="3" type="primary">LOC136082432</name>
</gene>
<reference evidence="3" key="1">
    <citation type="submission" date="2025-08" db="UniProtKB">
        <authorList>
            <consortium name="RefSeq"/>
        </authorList>
    </citation>
    <scope>IDENTIFICATION</scope>
</reference>
<evidence type="ECO:0000313" key="3">
    <source>
        <dbReference type="RefSeq" id="XP_065657809.1"/>
    </source>
</evidence>
<feature type="compositionally biased region" description="Low complexity" evidence="1">
    <location>
        <begin position="105"/>
        <end position="117"/>
    </location>
</feature>
<accession>A0ABM4C875</accession>
<dbReference type="RefSeq" id="XP_065657809.1">
    <property type="nucleotide sequence ID" value="XM_065801737.1"/>
</dbReference>
<feature type="region of interest" description="Disordered" evidence="1">
    <location>
        <begin position="64"/>
        <end position="90"/>
    </location>
</feature>
<keyword evidence="2" id="KW-1185">Reference proteome</keyword>
<sequence>MKFLLKYSKKIGSKENSRAGILELCYFRQQYPDYDVNPYIKNTLPFFQNFIDRSLKTTATEEKLKLNNNRENSSQSIFSSSHTSSGSDSEKYMDRLRILKEKFQKSSQSKPSTNSTSDEPFIETQVETLKAEKVDHLKVDVKVEEMKNFDLDDIKKRLALIKDTNC</sequence>
<dbReference type="GeneID" id="136082432"/>
<evidence type="ECO:0000256" key="1">
    <source>
        <dbReference type="SAM" id="MobiDB-lite"/>
    </source>
</evidence>
<organism evidence="2 3">
    <name type="scientific">Hydra vulgaris</name>
    <name type="common">Hydra</name>
    <name type="synonym">Hydra attenuata</name>
    <dbReference type="NCBI Taxonomy" id="6087"/>
    <lineage>
        <taxon>Eukaryota</taxon>
        <taxon>Metazoa</taxon>
        <taxon>Cnidaria</taxon>
        <taxon>Hydrozoa</taxon>
        <taxon>Hydroidolina</taxon>
        <taxon>Anthoathecata</taxon>
        <taxon>Aplanulata</taxon>
        <taxon>Hydridae</taxon>
        <taxon>Hydra</taxon>
    </lineage>
</organism>
<dbReference type="Proteomes" id="UP001652625">
    <property type="component" value="Chromosome 07"/>
</dbReference>